<dbReference type="SUPFAM" id="SSF51569">
    <property type="entry name" value="Aldolase"/>
    <property type="match status" value="1"/>
</dbReference>
<keyword evidence="5" id="KW-0028">Amino-acid biosynthesis</keyword>
<dbReference type="GO" id="GO:0003855">
    <property type="term" value="F:3-dehydroquinate dehydratase activity"/>
    <property type="evidence" value="ECO:0007669"/>
    <property type="project" value="UniProtKB-UniRule"/>
</dbReference>
<comment type="catalytic activity">
    <reaction evidence="1 5">
        <text>3-dehydroquinate = 3-dehydroshikimate + H2O</text>
        <dbReference type="Rhea" id="RHEA:21096"/>
        <dbReference type="ChEBI" id="CHEBI:15377"/>
        <dbReference type="ChEBI" id="CHEBI:16630"/>
        <dbReference type="ChEBI" id="CHEBI:32364"/>
        <dbReference type="EC" id="4.2.1.10"/>
    </reaction>
</comment>
<name>A0A1M6IVN7_9FIRM</name>
<feature type="active site" description="Proton donor/acceptor" evidence="5">
    <location>
        <position position="147"/>
    </location>
</feature>
<dbReference type="NCBIfam" id="TIGR01093">
    <property type="entry name" value="aroD"/>
    <property type="match status" value="1"/>
</dbReference>
<evidence type="ECO:0000256" key="1">
    <source>
        <dbReference type="ARBA" id="ARBA00001864"/>
    </source>
</evidence>
<keyword evidence="7" id="KW-1185">Reference proteome</keyword>
<comment type="function">
    <text evidence="5">Involved in the third step of the chorismate pathway, which leads to the biosynthesis of aromatic amino acids. Catalyzes the cis-dehydration of 3-dehydroquinate (DHQ) and introduces the first double bond of the aromatic ring to yield 3-dehydroshikimate.</text>
</comment>
<dbReference type="InterPro" id="IPR050146">
    <property type="entry name" value="Type-I_3-dehydroquinase"/>
</dbReference>
<dbReference type="EMBL" id="FQZV01000023">
    <property type="protein sequence ID" value="SHJ38523.1"/>
    <property type="molecule type" value="Genomic_DNA"/>
</dbReference>
<dbReference type="GO" id="GO:0009423">
    <property type="term" value="P:chorismate biosynthetic process"/>
    <property type="evidence" value="ECO:0007669"/>
    <property type="project" value="UniProtKB-UniRule"/>
</dbReference>
<dbReference type="OrthoDB" id="9813659at2"/>
<dbReference type="STRING" id="1121919.SAMN02745975_01959"/>
<feature type="binding site" evidence="5">
    <location>
        <position position="217"/>
    </location>
    <ligand>
        <name>3-dehydroquinate</name>
        <dbReference type="ChEBI" id="CHEBI:32364"/>
    </ligand>
</feature>
<evidence type="ECO:0000256" key="4">
    <source>
        <dbReference type="ARBA" id="ARBA00023270"/>
    </source>
</evidence>
<evidence type="ECO:0000313" key="7">
    <source>
        <dbReference type="Proteomes" id="UP000184536"/>
    </source>
</evidence>
<dbReference type="GO" id="GO:0009073">
    <property type="term" value="P:aromatic amino acid family biosynthetic process"/>
    <property type="evidence" value="ECO:0007669"/>
    <property type="project" value="UniProtKB-KW"/>
</dbReference>
<dbReference type="InterPro" id="IPR018508">
    <property type="entry name" value="3-dehydroquinate_DH_AS"/>
</dbReference>
<dbReference type="RefSeq" id="WP_110941102.1">
    <property type="nucleotide sequence ID" value="NZ_FQZV01000023.1"/>
</dbReference>
<evidence type="ECO:0000256" key="3">
    <source>
        <dbReference type="ARBA" id="ARBA00023239"/>
    </source>
</evidence>
<feature type="binding site" evidence="5">
    <location>
        <position position="86"/>
    </location>
    <ligand>
        <name>3-dehydroquinate</name>
        <dbReference type="ChEBI" id="CHEBI:32364"/>
    </ligand>
</feature>
<evidence type="ECO:0000256" key="2">
    <source>
        <dbReference type="ARBA" id="ARBA00023141"/>
    </source>
</evidence>
<dbReference type="InterPro" id="IPR001381">
    <property type="entry name" value="DHquinase_I"/>
</dbReference>
<reference evidence="7" key="1">
    <citation type="submission" date="2016-11" db="EMBL/GenBank/DDBJ databases">
        <authorList>
            <person name="Varghese N."/>
            <person name="Submissions S."/>
        </authorList>
    </citation>
    <scope>NUCLEOTIDE SEQUENCE [LARGE SCALE GENOMIC DNA]</scope>
    <source>
        <strain evidence="7">DSM 17957</strain>
    </source>
</reference>
<protein>
    <recommendedName>
        <fullName evidence="5">3-dehydroquinate dehydratase</fullName>
        <shortName evidence="5">3-dehydroquinase</shortName>
        <ecNumber evidence="5">4.2.1.10</ecNumber>
    </recommendedName>
    <alternativeName>
        <fullName evidence="5">Type I DHQase</fullName>
    </alternativeName>
    <alternativeName>
        <fullName evidence="5">Type I dehydroquinase</fullName>
        <shortName evidence="5">DHQ1</shortName>
    </alternativeName>
</protein>
<comment type="subunit">
    <text evidence="5">Homodimer.</text>
</comment>
<dbReference type="Proteomes" id="UP000184536">
    <property type="component" value="Unassembled WGS sequence"/>
</dbReference>
<keyword evidence="3 5" id="KW-0456">Lyase</keyword>
<dbReference type="Pfam" id="PF01487">
    <property type="entry name" value="DHquinase_I"/>
    <property type="match status" value="1"/>
</dbReference>
<evidence type="ECO:0000256" key="5">
    <source>
        <dbReference type="HAMAP-Rule" id="MF_00214"/>
    </source>
</evidence>
<dbReference type="PROSITE" id="PS01028">
    <property type="entry name" value="DEHYDROQUINASE_I"/>
    <property type="match status" value="1"/>
</dbReference>
<dbReference type="GO" id="GO:0046279">
    <property type="term" value="P:3,4-dihydroxybenzoate biosynthetic process"/>
    <property type="evidence" value="ECO:0007669"/>
    <property type="project" value="TreeGrafter"/>
</dbReference>
<feature type="binding site" evidence="5">
    <location>
        <position position="236"/>
    </location>
    <ligand>
        <name>3-dehydroquinate</name>
        <dbReference type="ChEBI" id="CHEBI:32364"/>
    </ligand>
</feature>
<comment type="pathway">
    <text evidence="5">Metabolic intermediate biosynthesis; chorismate biosynthesis; chorismate from D-erythrose 4-phosphate and phosphoenolpyruvate: step 3/7.</text>
</comment>
<dbReference type="CDD" id="cd00502">
    <property type="entry name" value="DHQase_I"/>
    <property type="match status" value="1"/>
</dbReference>
<feature type="binding site" evidence="5">
    <location>
        <position position="240"/>
    </location>
    <ligand>
        <name>3-dehydroquinate</name>
        <dbReference type="ChEBI" id="CHEBI:32364"/>
    </ligand>
</feature>
<dbReference type="HAMAP" id="MF_00214">
    <property type="entry name" value="AroD"/>
    <property type="match status" value="1"/>
</dbReference>
<comment type="similarity">
    <text evidence="5">Belongs to the type-I 3-dehydroquinase family.</text>
</comment>
<dbReference type="AlphaFoldDB" id="A0A1M6IVN7"/>
<sequence length="257" mass="28462">MSKSVRVIEVKGRRIGGDRLQICVPLVAKTEAELLKEASSIAALKPDLVEWRVDFLEVVESIPDVLDILLQLRNRLLEYPIIFTCRTHLEGGYRSIDENIRLQLIKKAIKSGRIDMVDIELISGEKVIQDIIDTARLNHVYVILSNHDFQKTPPINTMVERLKKAQDLGADIAKIAVMPNSMEDVLNLLYATNSMKEQYAHIPIITMAMSGKGLITRIGGGIFGSAVTFGAGKAASAPGQIAKEELETAIEILYKNL</sequence>
<proteinExistence type="inferred from homology"/>
<keyword evidence="2 5" id="KW-0057">Aromatic amino acid biosynthesis</keyword>
<comment type="caution">
    <text evidence="5">Lacks conserved residue(s) required for the propagation of feature annotation.</text>
</comment>
<dbReference type="PANTHER" id="PTHR43699">
    <property type="entry name" value="3-DEHYDROQUINATE DEHYDRATASE"/>
    <property type="match status" value="1"/>
</dbReference>
<dbReference type="EC" id="4.2.1.10" evidence="5"/>
<evidence type="ECO:0000313" key="6">
    <source>
        <dbReference type="EMBL" id="SHJ38523.1"/>
    </source>
</evidence>
<feature type="binding site" evidence="5">
    <location>
        <begin position="50"/>
        <end position="52"/>
    </location>
    <ligand>
        <name>3-dehydroquinate</name>
        <dbReference type="ChEBI" id="CHEBI:32364"/>
    </ligand>
</feature>
<dbReference type="InterPro" id="IPR013785">
    <property type="entry name" value="Aldolase_TIM"/>
</dbReference>
<dbReference type="UniPathway" id="UPA00053">
    <property type="reaction ID" value="UER00086"/>
</dbReference>
<dbReference type="PANTHER" id="PTHR43699:SF1">
    <property type="entry name" value="3-DEHYDROQUINATE DEHYDRATASE"/>
    <property type="match status" value="1"/>
</dbReference>
<feature type="active site" description="Schiff-base intermediate with substrate" evidence="5">
    <location>
        <position position="174"/>
    </location>
</feature>
<organism evidence="6 7">
    <name type="scientific">Geosporobacter subterraneus DSM 17957</name>
    <dbReference type="NCBI Taxonomy" id="1121919"/>
    <lineage>
        <taxon>Bacteria</taxon>
        <taxon>Bacillati</taxon>
        <taxon>Bacillota</taxon>
        <taxon>Clostridia</taxon>
        <taxon>Peptostreptococcales</taxon>
        <taxon>Thermotaleaceae</taxon>
        <taxon>Geosporobacter</taxon>
    </lineage>
</organism>
<keyword evidence="4 5" id="KW-0704">Schiff base</keyword>
<gene>
    <name evidence="5" type="primary">aroD</name>
    <name evidence="6" type="ORF">SAMN02745975_01959</name>
</gene>
<dbReference type="GO" id="GO:0008652">
    <property type="term" value="P:amino acid biosynthetic process"/>
    <property type="evidence" value="ECO:0007669"/>
    <property type="project" value="UniProtKB-KW"/>
</dbReference>
<dbReference type="FunFam" id="3.20.20.70:FF:000047">
    <property type="entry name" value="3-dehydroquinate dehydratase"/>
    <property type="match status" value="1"/>
</dbReference>
<accession>A0A1M6IVN7</accession>
<dbReference type="Gene3D" id="3.20.20.70">
    <property type="entry name" value="Aldolase class I"/>
    <property type="match status" value="1"/>
</dbReference>